<evidence type="ECO:0000256" key="2">
    <source>
        <dbReference type="SAM" id="Phobius"/>
    </source>
</evidence>
<dbReference type="Proteomes" id="UP000824890">
    <property type="component" value="Unassembled WGS sequence"/>
</dbReference>
<keyword evidence="2" id="KW-0812">Transmembrane</keyword>
<evidence type="ECO:0000313" key="3">
    <source>
        <dbReference type="EMBL" id="KAH0859550.1"/>
    </source>
</evidence>
<keyword evidence="4" id="KW-1185">Reference proteome</keyword>
<evidence type="ECO:0000256" key="1">
    <source>
        <dbReference type="SAM" id="MobiDB-lite"/>
    </source>
</evidence>
<feature type="transmembrane region" description="Helical" evidence="2">
    <location>
        <begin position="127"/>
        <end position="147"/>
    </location>
</feature>
<name>A0ABQ7XUC1_BRANA</name>
<keyword evidence="2" id="KW-0472">Membrane</keyword>
<feature type="region of interest" description="Disordered" evidence="1">
    <location>
        <begin position="53"/>
        <end position="75"/>
    </location>
</feature>
<feature type="compositionally biased region" description="Low complexity" evidence="1">
    <location>
        <begin position="56"/>
        <end position="74"/>
    </location>
</feature>
<comment type="caution">
    <text evidence="3">The sequence shown here is derived from an EMBL/GenBank/DDBJ whole genome shotgun (WGS) entry which is preliminary data.</text>
</comment>
<proteinExistence type="predicted"/>
<evidence type="ECO:0000313" key="4">
    <source>
        <dbReference type="Proteomes" id="UP000824890"/>
    </source>
</evidence>
<dbReference type="EMBL" id="JAGKQM010000019">
    <property type="protein sequence ID" value="KAH0859550.1"/>
    <property type="molecule type" value="Genomic_DNA"/>
</dbReference>
<sequence length="153" mass="17081">MGLFDATAASQWENGDISLCFLPLLGERGDLSRSVVLLDDQATSPSVAVVEEGPRRSPYLSLSSPRRNSSAESLRALSQANRRLVDQDAMASLVSREWRVGQEQERVESGEADKTTREWSIVSRDLFCLYCLVPVLYYLVPVVHLVTELVLMH</sequence>
<keyword evidence="2" id="KW-1133">Transmembrane helix</keyword>
<reference evidence="3 4" key="1">
    <citation type="submission" date="2021-05" db="EMBL/GenBank/DDBJ databases">
        <title>Genome Assembly of Synthetic Allotetraploid Brassica napus Reveals Homoeologous Exchanges between Subgenomes.</title>
        <authorList>
            <person name="Davis J.T."/>
        </authorList>
    </citation>
    <scope>NUCLEOTIDE SEQUENCE [LARGE SCALE GENOMIC DNA]</scope>
    <source>
        <strain evidence="4">cv. Da-Ae</strain>
        <tissue evidence="3">Seedling</tissue>
    </source>
</reference>
<accession>A0ABQ7XUC1</accession>
<protein>
    <submittedName>
        <fullName evidence="3">Uncharacterized protein</fullName>
    </submittedName>
</protein>
<organism evidence="3 4">
    <name type="scientific">Brassica napus</name>
    <name type="common">Rape</name>
    <dbReference type="NCBI Taxonomy" id="3708"/>
    <lineage>
        <taxon>Eukaryota</taxon>
        <taxon>Viridiplantae</taxon>
        <taxon>Streptophyta</taxon>
        <taxon>Embryophyta</taxon>
        <taxon>Tracheophyta</taxon>
        <taxon>Spermatophyta</taxon>
        <taxon>Magnoliopsida</taxon>
        <taxon>eudicotyledons</taxon>
        <taxon>Gunneridae</taxon>
        <taxon>Pentapetalae</taxon>
        <taxon>rosids</taxon>
        <taxon>malvids</taxon>
        <taxon>Brassicales</taxon>
        <taxon>Brassicaceae</taxon>
        <taxon>Brassiceae</taxon>
        <taxon>Brassica</taxon>
    </lineage>
</organism>
<gene>
    <name evidence="3" type="ORF">HID58_087811</name>
</gene>